<name>A0A0F8Y5N0_9ZZZZ</name>
<evidence type="ECO:0000313" key="1">
    <source>
        <dbReference type="EMBL" id="KKK76598.1"/>
    </source>
</evidence>
<organism evidence="1">
    <name type="scientific">marine sediment metagenome</name>
    <dbReference type="NCBI Taxonomy" id="412755"/>
    <lineage>
        <taxon>unclassified sequences</taxon>
        <taxon>metagenomes</taxon>
        <taxon>ecological metagenomes</taxon>
    </lineage>
</organism>
<accession>A0A0F8Y5N0</accession>
<reference evidence="1" key="1">
    <citation type="journal article" date="2015" name="Nature">
        <title>Complex archaea that bridge the gap between prokaryotes and eukaryotes.</title>
        <authorList>
            <person name="Spang A."/>
            <person name="Saw J.H."/>
            <person name="Jorgensen S.L."/>
            <person name="Zaremba-Niedzwiedzka K."/>
            <person name="Martijn J."/>
            <person name="Lind A.E."/>
            <person name="van Eijk R."/>
            <person name="Schleper C."/>
            <person name="Guy L."/>
            <person name="Ettema T.J."/>
        </authorList>
    </citation>
    <scope>NUCLEOTIDE SEQUENCE</scope>
</reference>
<feature type="non-terminal residue" evidence="1">
    <location>
        <position position="189"/>
    </location>
</feature>
<protein>
    <submittedName>
        <fullName evidence="1">Uncharacterized protein</fullName>
    </submittedName>
</protein>
<dbReference type="EMBL" id="LAZR01055336">
    <property type="protein sequence ID" value="KKK76598.1"/>
    <property type="molecule type" value="Genomic_DNA"/>
</dbReference>
<proteinExistence type="predicted"/>
<dbReference type="AlphaFoldDB" id="A0A0F8Y5N0"/>
<comment type="caution">
    <text evidence="1">The sequence shown here is derived from an EMBL/GenBank/DDBJ whole genome shotgun (WGS) entry which is preliminary data.</text>
</comment>
<gene>
    <name evidence="1" type="ORF">LCGC14_2862010</name>
</gene>
<sequence length="189" mass="22074">MEKIDGKITIDLATTAIPRLMTYDNISSFLRCMRDRDKFYIRWLYHLDQYKGLESDWNSELIEAMLVSNKFNDSMLMADRSSRGMGNAVRRLMSEVGKNGVLWIEEDWRWIREFSLSDILKAVEDEGGDSFNFCKVGGRVCGLHPTYWSYKMVRCLLDNWPGDKGFNDVIGKRIMNANGKWKYAHAKYI</sequence>